<keyword evidence="3" id="KW-1185">Reference proteome</keyword>
<feature type="region of interest" description="Disordered" evidence="1">
    <location>
        <begin position="167"/>
        <end position="193"/>
    </location>
</feature>
<evidence type="ECO:0000313" key="2">
    <source>
        <dbReference type="EMBL" id="KAJ7760837.1"/>
    </source>
</evidence>
<dbReference type="AlphaFoldDB" id="A0AAD7JAM9"/>
<dbReference type="Proteomes" id="UP001215280">
    <property type="component" value="Unassembled WGS sequence"/>
</dbReference>
<sequence length="323" mass="36071">MGRGRTLLASKGGLERHTSDNRRRERQLQEMLDTAPILGYQTVGKELRRIFNIPRKKPYVWASEEWSDETGPIRTVHPWVSQRPKFIGFNVQLGPEMSAGAGPNVSRKTLPGMASIQRRLEDISSFGTPRHELEMFPTKYNGDQILALRSKGCATPPRAQQVARVELGRQSTRAPSETAVKRPPISLPTTLYSPPEGSPMSYPIFADDRHAPQRLIEVPAPSMSSWPDIGGVYLVKPLVGSDGLSARSWEALEASLLIHPTHLISHTFRERVLNFAQRLESWQPRPTNGRPVSEDYSPPDSGPGDPHGLGDVFIFLWHRGPRA</sequence>
<organism evidence="2 3">
    <name type="scientific">Mycena maculata</name>
    <dbReference type="NCBI Taxonomy" id="230809"/>
    <lineage>
        <taxon>Eukaryota</taxon>
        <taxon>Fungi</taxon>
        <taxon>Dikarya</taxon>
        <taxon>Basidiomycota</taxon>
        <taxon>Agaricomycotina</taxon>
        <taxon>Agaricomycetes</taxon>
        <taxon>Agaricomycetidae</taxon>
        <taxon>Agaricales</taxon>
        <taxon>Marasmiineae</taxon>
        <taxon>Mycenaceae</taxon>
        <taxon>Mycena</taxon>
    </lineage>
</organism>
<proteinExistence type="predicted"/>
<comment type="caution">
    <text evidence="2">The sequence shown here is derived from an EMBL/GenBank/DDBJ whole genome shotgun (WGS) entry which is preliminary data.</text>
</comment>
<feature type="compositionally biased region" description="Basic and acidic residues" evidence="1">
    <location>
        <begin position="13"/>
        <end position="24"/>
    </location>
</feature>
<evidence type="ECO:0000313" key="3">
    <source>
        <dbReference type="Proteomes" id="UP001215280"/>
    </source>
</evidence>
<feature type="region of interest" description="Disordered" evidence="1">
    <location>
        <begin position="1"/>
        <end position="24"/>
    </location>
</feature>
<accession>A0AAD7JAM9</accession>
<reference evidence="2" key="1">
    <citation type="submission" date="2023-03" db="EMBL/GenBank/DDBJ databases">
        <title>Massive genome expansion in bonnet fungi (Mycena s.s.) driven by repeated elements and novel gene families across ecological guilds.</title>
        <authorList>
            <consortium name="Lawrence Berkeley National Laboratory"/>
            <person name="Harder C.B."/>
            <person name="Miyauchi S."/>
            <person name="Viragh M."/>
            <person name="Kuo A."/>
            <person name="Thoen E."/>
            <person name="Andreopoulos B."/>
            <person name="Lu D."/>
            <person name="Skrede I."/>
            <person name="Drula E."/>
            <person name="Henrissat B."/>
            <person name="Morin E."/>
            <person name="Kohler A."/>
            <person name="Barry K."/>
            <person name="LaButti K."/>
            <person name="Morin E."/>
            <person name="Salamov A."/>
            <person name="Lipzen A."/>
            <person name="Mereny Z."/>
            <person name="Hegedus B."/>
            <person name="Baldrian P."/>
            <person name="Stursova M."/>
            <person name="Weitz H."/>
            <person name="Taylor A."/>
            <person name="Grigoriev I.V."/>
            <person name="Nagy L.G."/>
            <person name="Martin F."/>
            <person name="Kauserud H."/>
        </authorList>
    </citation>
    <scope>NUCLEOTIDE SEQUENCE</scope>
    <source>
        <strain evidence="2">CBHHK188m</strain>
    </source>
</reference>
<feature type="compositionally biased region" description="Low complexity" evidence="1">
    <location>
        <begin position="294"/>
        <end position="308"/>
    </location>
</feature>
<gene>
    <name evidence="2" type="ORF">DFH07DRAFT_1021266</name>
</gene>
<dbReference type="EMBL" id="JARJLG010000047">
    <property type="protein sequence ID" value="KAJ7760837.1"/>
    <property type="molecule type" value="Genomic_DNA"/>
</dbReference>
<protein>
    <submittedName>
        <fullName evidence="2">Uncharacterized protein</fullName>
    </submittedName>
</protein>
<name>A0AAD7JAM9_9AGAR</name>
<evidence type="ECO:0000256" key="1">
    <source>
        <dbReference type="SAM" id="MobiDB-lite"/>
    </source>
</evidence>
<feature type="region of interest" description="Disordered" evidence="1">
    <location>
        <begin position="283"/>
        <end position="308"/>
    </location>
</feature>